<dbReference type="EMBL" id="MU825873">
    <property type="protein sequence ID" value="KAJ7387671.1"/>
    <property type="molecule type" value="Genomic_DNA"/>
</dbReference>
<keyword evidence="6" id="KW-1185">Reference proteome</keyword>
<dbReference type="InterPro" id="IPR023410">
    <property type="entry name" value="14-3-3_domain"/>
</dbReference>
<accession>A0A9X0D5W5</accession>
<dbReference type="SUPFAM" id="SSF48445">
    <property type="entry name" value="14-3-3 protein"/>
    <property type="match status" value="1"/>
</dbReference>
<feature type="site" description="Interaction with phosphoserine on interacting protein" evidence="2">
    <location>
        <position position="113"/>
    </location>
</feature>
<dbReference type="PROSITE" id="PS00797">
    <property type="entry name" value="1433_2"/>
    <property type="match status" value="1"/>
</dbReference>
<dbReference type="Pfam" id="PF00244">
    <property type="entry name" value="14-3-3"/>
    <property type="match status" value="2"/>
</dbReference>
<dbReference type="CDD" id="cd08774">
    <property type="entry name" value="14-3-3"/>
    <property type="match status" value="1"/>
</dbReference>
<protein>
    <submittedName>
        <fullName evidence="5">14-3-3 protein</fullName>
    </submittedName>
</protein>
<evidence type="ECO:0000256" key="3">
    <source>
        <dbReference type="RuleBase" id="RU003466"/>
    </source>
</evidence>
<dbReference type="AlphaFoldDB" id="A0A9X0D5W5"/>
<dbReference type="Gene3D" id="1.20.190.20">
    <property type="entry name" value="14-3-3 domain"/>
    <property type="match status" value="2"/>
</dbReference>
<evidence type="ECO:0000256" key="2">
    <source>
        <dbReference type="PIRSR" id="PIRSR000868-1"/>
    </source>
</evidence>
<comment type="caution">
    <text evidence="5">The sequence shown here is derived from an EMBL/GenBank/DDBJ whole genome shotgun (WGS) entry which is preliminary data.</text>
</comment>
<evidence type="ECO:0000313" key="5">
    <source>
        <dbReference type="EMBL" id="KAJ7387671.1"/>
    </source>
</evidence>
<name>A0A9X0D5W5_9CNID</name>
<reference evidence="5" key="1">
    <citation type="submission" date="2023-01" db="EMBL/GenBank/DDBJ databases">
        <title>Genome assembly of the deep-sea coral Lophelia pertusa.</title>
        <authorList>
            <person name="Herrera S."/>
            <person name="Cordes E."/>
        </authorList>
    </citation>
    <scope>NUCLEOTIDE SEQUENCE</scope>
    <source>
        <strain evidence="5">USNM1676648</strain>
        <tissue evidence="5">Polyp</tissue>
    </source>
</reference>
<proteinExistence type="inferred from homology"/>
<dbReference type="OrthoDB" id="10260625at2759"/>
<dbReference type="PROSITE" id="PS00796">
    <property type="entry name" value="1433_1"/>
    <property type="match status" value="1"/>
</dbReference>
<gene>
    <name evidence="5" type="primary">BMH1</name>
    <name evidence="5" type="ORF">OS493_001009</name>
</gene>
<dbReference type="InterPro" id="IPR000308">
    <property type="entry name" value="14-3-3"/>
</dbReference>
<dbReference type="InterPro" id="IPR036815">
    <property type="entry name" value="14-3-3_dom_sf"/>
</dbReference>
<evidence type="ECO:0000256" key="1">
    <source>
        <dbReference type="ARBA" id="ARBA00006141"/>
    </source>
</evidence>
<evidence type="ECO:0000259" key="4">
    <source>
        <dbReference type="SMART" id="SM00101"/>
    </source>
</evidence>
<evidence type="ECO:0000313" key="6">
    <source>
        <dbReference type="Proteomes" id="UP001163046"/>
    </source>
</evidence>
<sequence>MTDKDAGVYRPSWQNRRSVMKDFDYVVYLLPVAEMVEEMKKVAKECGKLSIEERNLLSVAYKNVIGARRASWRVLSSLEKNQKKKMPTSAGDGGDEANESKVFYHKMKGDYWRYQAEFLPEDSELKEKSREAYESAKEEAAKLKPTNPIRLGLALNFSVFYYEIMSKQDKACELAKEAFDEAIAELENLADGEYKDSTLIMQLLRDNLTLWTAEEREDNDIELQDVEDS</sequence>
<comment type="similarity">
    <text evidence="1 3">Belongs to the 14-3-3 family.</text>
</comment>
<dbReference type="InterPro" id="IPR023409">
    <property type="entry name" value="14-3-3_CS"/>
</dbReference>
<organism evidence="5 6">
    <name type="scientific">Desmophyllum pertusum</name>
    <dbReference type="NCBI Taxonomy" id="174260"/>
    <lineage>
        <taxon>Eukaryota</taxon>
        <taxon>Metazoa</taxon>
        <taxon>Cnidaria</taxon>
        <taxon>Anthozoa</taxon>
        <taxon>Hexacorallia</taxon>
        <taxon>Scleractinia</taxon>
        <taxon>Caryophylliina</taxon>
        <taxon>Caryophylliidae</taxon>
        <taxon>Desmophyllum</taxon>
    </lineage>
</organism>
<feature type="site" description="Interaction with phosphoserine on interacting protein" evidence="2">
    <location>
        <position position="69"/>
    </location>
</feature>
<dbReference type="SMART" id="SM00101">
    <property type="entry name" value="14_3_3"/>
    <property type="match status" value="1"/>
</dbReference>
<feature type="domain" description="14-3-3" evidence="4">
    <location>
        <begin position="24"/>
        <end position="225"/>
    </location>
</feature>
<dbReference type="PIRSF" id="PIRSF000868">
    <property type="entry name" value="14-3-3"/>
    <property type="match status" value="1"/>
</dbReference>
<dbReference type="PANTHER" id="PTHR18860">
    <property type="entry name" value="14-3-3 PROTEIN"/>
    <property type="match status" value="1"/>
</dbReference>
<dbReference type="Proteomes" id="UP001163046">
    <property type="component" value="Unassembled WGS sequence"/>
</dbReference>